<dbReference type="PANTHER" id="PTHR42830">
    <property type="entry name" value="OSMOTICALLY INDUCIBLE FAMILY PROTEIN"/>
    <property type="match status" value="1"/>
</dbReference>
<dbReference type="EMBL" id="WTVQ01000005">
    <property type="protein sequence ID" value="NMG74097.1"/>
    <property type="molecule type" value="Genomic_DNA"/>
</dbReference>
<dbReference type="InterPro" id="IPR036102">
    <property type="entry name" value="OsmC/Ohrsf"/>
</dbReference>
<proteinExistence type="predicted"/>
<evidence type="ECO:0000313" key="2">
    <source>
        <dbReference type="Proteomes" id="UP000648984"/>
    </source>
</evidence>
<dbReference type="PANTHER" id="PTHR42830:SF2">
    <property type="entry name" value="OSMC_OHR FAMILY PROTEIN"/>
    <property type="match status" value="1"/>
</dbReference>
<accession>A0ABX1Q9C0</accession>
<dbReference type="Gene3D" id="3.30.300.20">
    <property type="match status" value="1"/>
</dbReference>
<protein>
    <submittedName>
        <fullName evidence="1">OsmC family peroxiredoxin</fullName>
    </submittedName>
</protein>
<organism evidence="1 2">
    <name type="scientific">Aromatoleum diolicum</name>
    <dbReference type="NCBI Taxonomy" id="75796"/>
    <lineage>
        <taxon>Bacteria</taxon>
        <taxon>Pseudomonadati</taxon>
        <taxon>Pseudomonadota</taxon>
        <taxon>Betaproteobacteria</taxon>
        <taxon>Rhodocyclales</taxon>
        <taxon>Rhodocyclaceae</taxon>
        <taxon>Aromatoleum</taxon>
    </lineage>
</organism>
<evidence type="ECO:0000313" key="1">
    <source>
        <dbReference type="EMBL" id="NMG74097.1"/>
    </source>
</evidence>
<dbReference type="InterPro" id="IPR052707">
    <property type="entry name" value="OsmC_Ohr_Peroxiredoxin"/>
</dbReference>
<sequence>MSAHASTIEWTRAVNPGDATTYSRNHVATLGAGQKIAMSASADFKGDPQCADPEQMVVSALASCHMLFFLAIAELKGFPVEHYTDHPVGHLEKTDKGLAITRIVLAPRVTFGQGKQPDADTLAQIHASAHKRCFIANSLTAEVSLDLGTA</sequence>
<dbReference type="SUPFAM" id="SSF82784">
    <property type="entry name" value="OsmC-like"/>
    <property type="match status" value="1"/>
</dbReference>
<reference evidence="1 2" key="1">
    <citation type="submission" date="2019-12" db="EMBL/GenBank/DDBJ databases">
        <title>Comparative genomics gives insights into the taxonomy of the Azoarcus-Aromatoleum group and reveals separate origins of nif in the plant-associated Azoarcus and non-plant-associated Aromatoleum sub-groups.</title>
        <authorList>
            <person name="Lafos M."/>
            <person name="Maluk M."/>
            <person name="Batista M."/>
            <person name="Junghare M."/>
            <person name="Carmona M."/>
            <person name="Faoro H."/>
            <person name="Cruz L.M."/>
            <person name="Battistoni F."/>
            <person name="De Souza E."/>
            <person name="Pedrosa F."/>
            <person name="Chen W.-M."/>
            <person name="Poole P.S."/>
            <person name="Dixon R.A."/>
            <person name="James E.K."/>
        </authorList>
    </citation>
    <scope>NUCLEOTIDE SEQUENCE [LARGE SCALE GENOMIC DNA]</scope>
    <source>
        <strain evidence="1 2">22Lin</strain>
    </source>
</reference>
<name>A0ABX1Q9C0_9RHOO</name>
<dbReference type="Pfam" id="PF02566">
    <property type="entry name" value="OsmC"/>
    <property type="match status" value="1"/>
</dbReference>
<comment type="caution">
    <text evidence="1">The sequence shown here is derived from an EMBL/GenBank/DDBJ whole genome shotgun (WGS) entry which is preliminary data.</text>
</comment>
<dbReference type="Proteomes" id="UP000648984">
    <property type="component" value="Unassembled WGS sequence"/>
</dbReference>
<dbReference type="InterPro" id="IPR003718">
    <property type="entry name" value="OsmC/Ohr_fam"/>
</dbReference>
<keyword evidence="2" id="KW-1185">Reference proteome</keyword>
<dbReference type="InterPro" id="IPR015946">
    <property type="entry name" value="KH_dom-like_a/b"/>
</dbReference>
<gene>
    <name evidence="1" type="ORF">GPA25_04935</name>
</gene>
<dbReference type="RefSeq" id="WP_169259243.1">
    <property type="nucleotide sequence ID" value="NZ_WTVQ01000005.1"/>
</dbReference>